<name>H2AYR6_KAZAF</name>
<evidence type="ECO:0000313" key="1">
    <source>
        <dbReference type="EMBL" id="CCF59472.1"/>
    </source>
</evidence>
<dbReference type="FunCoup" id="H2AYR6">
    <property type="interactions" value="31"/>
</dbReference>
<dbReference type="AlphaFoldDB" id="H2AYR6"/>
<gene>
    <name evidence="1" type="primary">KAFR0H00630</name>
    <name evidence="1" type="ORF">KAFR_0H00630</name>
</gene>
<reference evidence="1 2" key="1">
    <citation type="journal article" date="2011" name="Proc. Natl. Acad. Sci. U.S.A.">
        <title>Evolutionary erosion of yeast sex chromosomes by mating-type switching accidents.</title>
        <authorList>
            <person name="Gordon J.L."/>
            <person name="Armisen D."/>
            <person name="Proux-Wera E."/>
            <person name="Oheigeartaigh S.S."/>
            <person name="Byrne K.P."/>
            <person name="Wolfe K.H."/>
        </authorList>
    </citation>
    <scope>NUCLEOTIDE SEQUENCE [LARGE SCALE GENOMIC DNA]</scope>
    <source>
        <strain evidence="2">ATCC 22294 / BCRC 22015 / CBS 2517 / CECT 1963 / NBRC 1671 / NRRL Y-8276</strain>
    </source>
</reference>
<dbReference type="PANTHER" id="PTHR37783">
    <property type="entry name" value="MEMBRANE PROTEIN, PUTATIVE (AFU_ORTHOLOGUE AFUA_1G04315)-RELATED"/>
    <property type="match status" value="1"/>
</dbReference>
<accession>H2AYR6</accession>
<dbReference type="EMBL" id="HE650828">
    <property type="protein sequence ID" value="CCF59472.1"/>
    <property type="molecule type" value="Genomic_DNA"/>
</dbReference>
<dbReference type="GeneID" id="13883404"/>
<dbReference type="HOGENOM" id="CLU_1877071_0_0_1"/>
<dbReference type="InParanoid" id="H2AYR6"/>
<dbReference type="KEGG" id="kaf:KAFR_0H00630"/>
<protein>
    <submittedName>
        <fullName evidence="1">Uncharacterized protein</fullName>
    </submittedName>
</protein>
<dbReference type="eggNOG" id="ENOG502RZUI">
    <property type="taxonomic scope" value="Eukaryota"/>
</dbReference>
<dbReference type="Proteomes" id="UP000005220">
    <property type="component" value="Chromosome 8"/>
</dbReference>
<evidence type="ECO:0000313" key="2">
    <source>
        <dbReference type="Proteomes" id="UP000005220"/>
    </source>
</evidence>
<organism evidence="1 2">
    <name type="scientific">Kazachstania africana (strain ATCC 22294 / BCRC 22015 / CBS 2517 / CECT 1963 / NBRC 1671 / NRRL Y-8276)</name>
    <name type="common">Yeast</name>
    <name type="synonym">Kluyveromyces africanus</name>
    <dbReference type="NCBI Taxonomy" id="1071382"/>
    <lineage>
        <taxon>Eukaryota</taxon>
        <taxon>Fungi</taxon>
        <taxon>Dikarya</taxon>
        <taxon>Ascomycota</taxon>
        <taxon>Saccharomycotina</taxon>
        <taxon>Saccharomycetes</taxon>
        <taxon>Saccharomycetales</taxon>
        <taxon>Saccharomycetaceae</taxon>
        <taxon>Kazachstania</taxon>
    </lineage>
</organism>
<dbReference type="RefSeq" id="XP_003958607.1">
    <property type="nucleotide sequence ID" value="XM_003958558.1"/>
</dbReference>
<dbReference type="OrthoDB" id="5553410at2759"/>
<keyword evidence="2" id="KW-1185">Reference proteome</keyword>
<sequence length="138" mass="15694">MTKFTADKDQFSSIKIDTVVPPDNILDMLIIAGVCLPSVCYFNRDILTLTLSPLNMFIPQLGNGLLRLLNNDSVLISIIILEFAVHLTESLVFLRPRLNYYNVPSRCAIKWYFWGIIEGYSPVRRINRLASSNSSKIQ</sequence>
<proteinExistence type="predicted"/>
<dbReference type="PANTHER" id="PTHR37783:SF1">
    <property type="entry name" value="MEMBRANE PROTEIN, PUTATIVE (AFU_ORTHOLOGUE AFUA_1G04315)-RELATED"/>
    <property type="match status" value="1"/>
</dbReference>